<feature type="signal peptide" evidence="9">
    <location>
        <begin position="1"/>
        <end position="22"/>
    </location>
</feature>
<evidence type="ECO:0000256" key="2">
    <source>
        <dbReference type="ARBA" id="ARBA00022559"/>
    </source>
</evidence>
<keyword evidence="4" id="KW-0479">Metal-binding</keyword>
<keyword evidence="9" id="KW-0732">Signal</keyword>
<protein>
    <submittedName>
        <fullName evidence="11">Chloroperoxidase</fullName>
    </submittedName>
</protein>
<proteinExistence type="inferred from homology"/>
<dbReference type="Gene3D" id="1.10.489.10">
    <property type="entry name" value="Chloroperoxidase-like"/>
    <property type="match status" value="1"/>
</dbReference>
<evidence type="ECO:0000256" key="1">
    <source>
        <dbReference type="ARBA" id="ARBA00001970"/>
    </source>
</evidence>
<reference evidence="11" key="2">
    <citation type="submission" date="2023-06" db="EMBL/GenBank/DDBJ databases">
        <authorList>
            <consortium name="Lawrence Berkeley National Laboratory"/>
            <person name="Haridas S."/>
            <person name="Hensen N."/>
            <person name="Bonometti L."/>
            <person name="Westerberg I."/>
            <person name="Brannstrom I.O."/>
            <person name="Guillou S."/>
            <person name="Cros-Aarteil S."/>
            <person name="Calhoun S."/>
            <person name="Kuo A."/>
            <person name="Mondo S."/>
            <person name="Pangilinan J."/>
            <person name="Riley R."/>
            <person name="Labutti K."/>
            <person name="Andreopoulos B."/>
            <person name="Lipzen A."/>
            <person name="Chen C."/>
            <person name="Yanf M."/>
            <person name="Daum C."/>
            <person name="Ng V."/>
            <person name="Clum A."/>
            <person name="Steindorff A."/>
            <person name="Ohm R."/>
            <person name="Martin F."/>
            <person name="Silar P."/>
            <person name="Natvig D."/>
            <person name="Lalanne C."/>
            <person name="Gautier V."/>
            <person name="Ament-Velasquez S.L."/>
            <person name="Kruys A."/>
            <person name="Hutchinson M.I."/>
            <person name="Powell A.J."/>
            <person name="Barry K."/>
            <person name="Miller A.N."/>
            <person name="Grigoriev I.V."/>
            <person name="Debuchy R."/>
            <person name="Gladieux P."/>
            <person name="Thoren M.H."/>
            <person name="Johannesson H."/>
        </authorList>
    </citation>
    <scope>NUCLEOTIDE SEQUENCE</scope>
    <source>
        <strain evidence="11">CBS 955.72</strain>
    </source>
</reference>
<feature type="chain" id="PRO_5042476290" evidence="9">
    <location>
        <begin position="23"/>
        <end position="247"/>
    </location>
</feature>
<accession>A0AAJ0HQV4</accession>
<sequence>MAALGLKVFSVLSNILTSAIEAITGKDKDDDRSWRKPSPTDRRSPCPMVNALANHGYLPRDGKDVSLARLITGAKEGINLAPDATLIVGAKALQASSTGNILTFHLDDLSKHGVIEHDGSLSRNDANSGDNHTFAPEIWATVAAHFTSETISIETAAQARKDRLAAAPKSNPKFHLDDSGLRFSAIETSLYLRIFGDGTEGNARTEWVRTLFEHERLPFDEGFKRSDKPLTVAELLVLVKKVQDASS</sequence>
<comment type="similarity">
    <text evidence="7">Belongs to the chloroperoxidase family.</text>
</comment>
<dbReference type="EMBL" id="JAUIQD010000002">
    <property type="protein sequence ID" value="KAK3359652.1"/>
    <property type="molecule type" value="Genomic_DNA"/>
</dbReference>
<dbReference type="InterPro" id="IPR036851">
    <property type="entry name" value="Chloroperoxidase-like_sf"/>
</dbReference>
<keyword evidence="2" id="KW-0575">Peroxidase</keyword>
<evidence type="ECO:0000256" key="5">
    <source>
        <dbReference type="ARBA" id="ARBA00023002"/>
    </source>
</evidence>
<dbReference type="AlphaFoldDB" id="A0AAJ0HQV4"/>
<reference evidence="11" key="1">
    <citation type="journal article" date="2023" name="Mol. Phylogenet. Evol.">
        <title>Genome-scale phylogeny and comparative genomics of the fungal order Sordariales.</title>
        <authorList>
            <person name="Hensen N."/>
            <person name="Bonometti L."/>
            <person name="Westerberg I."/>
            <person name="Brannstrom I.O."/>
            <person name="Guillou S."/>
            <person name="Cros-Aarteil S."/>
            <person name="Calhoun S."/>
            <person name="Haridas S."/>
            <person name="Kuo A."/>
            <person name="Mondo S."/>
            <person name="Pangilinan J."/>
            <person name="Riley R."/>
            <person name="LaButti K."/>
            <person name="Andreopoulos B."/>
            <person name="Lipzen A."/>
            <person name="Chen C."/>
            <person name="Yan M."/>
            <person name="Daum C."/>
            <person name="Ng V."/>
            <person name="Clum A."/>
            <person name="Steindorff A."/>
            <person name="Ohm R.A."/>
            <person name="Martin F."/>
            <person name="Silar P."/>
            <person name="Natvig D.O."/>
            <person name="Lalanne C."/>
            <person name="Gautier V."/>
            <person name="Ament-Velasquez S.L."/>
            <person name="Kruys A."/>
            <person name="Hutchinson M.I."/>
            <person name="Powell A.J."/>
            <person name="Barry K."/>
            <person name="Miller A.N."/>
            <person name="Grigoriev I.V."/>
            <person name="Debuchy R."/>
            <person name="Gladieux P."/>
            <person name="Hiltunen Thoren M."/>
            <person name="Johannesson H."/>
        </authorList>
    </citation>
    <scope>NUCLEOTIDE SEQUENCE</scope>
    <source>
        <strain evidence="11">CBS 955.72</strain>
    </source>
</reference>
<evidence type="ECO:0000256" key="7">
    <source>
        <dbReference type="ARBA" id="ARBA00025795"/>
    </source>
</evidence>
<dbReference type="Pfam" id="PF01328">
    <property type="entry name" value="Peroxidase_2"/>
    <property type="match status" value="1"/>
</dbReference>
<keyword evidence="5" id="KW-0560">Oxidoreductase</keyword>
<keyword evidence="12" id="KW-1185">Reference proteome</keyword>
<dbReference type="PANTHER" id="PTHR33577:SF19">
    <property type="entry name" value="HEME HALOPEROXIDASE FAMILY PROFILE DOMAIN-CONTAINING PROTEIN-RELATED"/>
    <property type="match status" value="1"/>
</dbReference>
<keyword evidence="3" id="KW-0349">Heme</keyword>
<dbReference type="InterPro" id="IPR000028">
    <property type="entry name" value="Chloroperoxidase"/>
</dbReference>
<dbReference type="GO" id="GO:0046872">
    <property type="term" value="F:metal ion binding"/>
    <property type="evidence" value="ECO:0007669"/>
    <property type="project" value="UniProtKB-KW"/>
</dbReference>
<evidence type="ECO:0000256" key="4">
    <source>
        <dbReference type="ARBA" id="ARBA00022723"/>
    </source>
</evidence>
<evidence type="ECO:0000256" key="3">
    <source>
        <dbReference type="ARBA" id="ARBA00022617"/>
    </source>
</evidence>
<feature type="domain" description="Heme haloperoxidase family profile" evidence="10">
    <location>
        <begin position="30"/>
        <end position="237"/>
    </location>
</feature>
<dbReference type="PANTHER" id="PTHR33577">
    <property type="entry name" value="STERIGMATOCYSTIN BIOSYNTHESIS PEROXIDASE STCC-RELATED"/>
    <property type="match status" value="1"/>
</dbReference>
<feature type="compositionally biased region" description="Basic and acidic residues" evidence="8">
    <location>
        <begin position="27"/>
        <end position="44"/>
    </location>
</feature>
<comment type="cofactor">
    <cofactor evidence="1">
        <name>heme b</name>
        <dbReference type="ChEBI" id="CHEBI:60344"/>
    </cofactor>
</comment>
<dbReference type="PROSITE" id="PS51405">
    <property type="entry name" value="HEME_HALOPEROXIDASE"/>
    <property type="match status" value="1"/>
</dbReference>
<feature type="region of interest" description="Disordered" evidence="8">
    <location>
        <begin position="27"/>
        <end position="47"/>
    </location>
</feature>
<organism evidence="11 12">
    <name type="scientific">Lasiosphaeria hispida</name>
    <dbReference type="NCBI Taxonomy" id="260671"/>
    <lineage>
        <taxon>Eukaryota</taxon>
        <taxon>Fungi</taxon>
        <taxon>Dikarya</taxon>
        <taxon>Ascomycota</taxon>
        <taxon>Pezizomycotina</taxon>
        <taxon>Sordariomycetes</taxon>
        <taxon>Sordariomycetidae</taxon>
        <taxon>Sordariales</taxon>
        <taxon>Lasiosphaeriaceae</taxon>
        <taxon>Lasiosphaeria</taxon>
    </lineage>
</organism>
<evidence type="ECO:0000256" key="8">
    <source>
        <dbReference type="SAM" id="MobiDB-lite"/>
    </source>
</evidence>
<keyword evidence="6" id="KW-0408">Iron</keyword>
<gene>
    <name evidence="11" type="ORF">B0T25DRAFT_104509</name>
</gene>
<name>A0AAJ0HQV4_9PEZI</name>
<evidence type="ECO:0000256" key="9">
    <source>
        <dbReference type="SAM" id="SignalP"/>
    </source>
</evidence>
<comment type="caution">
    <text evidence="11">The sequence shown here is derived from an EMBL/GenBank/DDBJ whole genome shotgun (WGS) entry which is preliminary data.</text>
</comment>
<evidence type="ECO:0000313" key="12">
    <source>
        <dbReference type="Proteomes" id="UP001275084"/>
    </source>
</evidence>
<evidence type="ECO:0000259" key="10">
    <source>
        <dbReference type="PROSITE" id="PS51405"/>
    </source>
</evidence>
<evidence type="ECO:0000313" key="11">
    <source>
        <dbReference type="EMBL" id="KAK3359652.1"/>
    </source>
</evidence>
<evidence type="ECO:0000256" key="6">
    <source>
        <dbReference type="ARBA" id="ARBA00023004"/>
    </source>
</evidence>
<dbReference type="Proteomes" id="UP001275084">
    <property type="component" value="Unassembled WGS sequence"/>
</dbReference>
<dbReference type="SUPFAM" id="SSF47571">
    <property type="entry name" value="Cloroperoxidase"/>
    <property type="match status" value="1"/>
</dbReference>
<dbReference type="GO" id="GO:0004601">
    <property type="term" value="F:peroxidase activity"/>
    <property type="evidence" value="ECO:0007669"/>
    <property type="project" value="UniProtKB-KW"/>
</dbReference>